<dbReference type="Pfam" id="PF13424">
    <property type="entry name" value="TPR_12"/>
    <property type="match status" value="1"/>
</dbReference>
<dbReference type="PANTHER" id="PTHR45641">
    <property type="entry name" value="TETRATRICOPEPTIDE REPEAT PROTEIN (AFU_ORTHOLOGUE AFUA_6G03870)"/>
    <property type="match status" value="1"/>
</dbReference>
<accession>A0A8S2PHT0</accession>
<organism evidence="4 5">
    <name type="scientific">Rotaria magnacalcarata</name>
    <dbReference type="NCBI Taxonomy" id="392030"/>
    <lineage>
        <taxon>Eukaryota</taxon>
        <taxon>Metazoa</taxon>
        <taxon>Spiralia</taxon>
        <taxon>Gnathifera</taxon>
        <taxon>Rotifera</taxon>
        <taxon>Eurotatoria</taxon>
        <taxon>Bdelloidea</taxon>
        <taxon>Philodinida</taxon>
        <taxon>Philodinidae</taxon>
        <taxon>Rotaria</taxon>
    </lineage>
</organism>
<dbReference type="EMBL" id="CAJOBI010006027">
    <property type="protein sequence ID" value="CAF4049295.1"/>
    <property type="molecule type" value="Genomic_DNA"/>
</dbReference>
<proteinExistence type="predicted"/>
<feature type="repeat" description="TPR" evidence="3">
    <location>
        <begin position="377"/>
        <end position="410"/>
    </location>
</feature>
<evidence type="ECO:0000256" key="1">
    <source>
        <dbReference type="ARBA" id="ARBA00022737"/>
    </source>
</evidence>
<evidence type="ECO:0008006" key="6">
    <source>
        <dbReference type="Google" id="ProtNLM"/>
    </source>
</evidence>
<evidence type="ECO:0000313" key="4">
    <source>
        <dbReference type="EMBL" id="CAF4049295.1"/>
    </source>
</evidence>
<dbReference type="InterPro" id="IPR011990">
    <property type="entry name" value="TPR-like_helical_dom_sf"/>
</dbReference>
<evidence type="ECO:0000256" key="2">
    <source>
        <dbReference type="ARBA" id="ARBA00022803"/>
    </source>
</evidence>
<dbReference type="InterPro" id="IPR019734">
    <property type="entry name" value="TPR_rpt"/>
</dbReference>
<dbReference type="Gene3D" id="1.25.40.10">
    <property type="entry name" value="Tetratricopeptide repeat domain"/>
    <property type="match status" value="1"/>
</dbReference>
<dbReference type="SUPFAM" id="SSF48452">
    <property type="entry name" value="TPR-like"/>
    <property type="match status" value="1"/>
</dbReference>
<keyword evidence="2 3" id="KW-0802">TPR repeat</keyword>
<evidence type="ECO:0000313" key="5">
    <source>
        <dbReference type="Proteomes" id="UP000676336"/>
    </source>
</evidence>
<dbReference type="Gene3D" id="3.90.176.10">
    <property type="entry name" value="Toxin ADP-ribosyltransferase, Chain A, domain 1"/>
    <property type="match status" value="1"/>
</dbReference>
<keyword evidence="1" id="KW-0677">Repeat</keyword>
<comment type="caution">
    <text evidence="4">The sequence shown here is derived from an EMBL/GenBank/DDBJ whole genome shotgun (WGS) entry which is preliminary data.</text>
</comment>
<reference evidence="4" key="1">
    <citation type="submission" date="2021-02" db="EMBL/GenBank/DDBJ databases">
        <authorList>
            <person name="Nowell W R."/>
        </authorList>
    </citation>
    <scope>NUCLEOTIDE SEQUENCE</scope>
</reference>
<dbReference type="AlphaFoldDB" id="A0A8S2PHT0"/>
<dbReference type="PROSITE" id="PS50005">
    <property type="entry name" value="TPR"/>
    <property type="match status" value="1"/>
</dbReference>
<gene>
    <name evidence="4" type="ORF">SMN809_LOCUS14558</name>
</gene>
<dbReference type="SMART" id="SM00028">
    <property type="entry name" value="TPR"/>
    <property type="match status" value="3"/>
</dbReference>
<dbReference type="Proteomes" id="UP000676336">
    <property type="component" value="Unassembled WGS sequence"/>
</dbReference>
<sequence length="474" mass="55576">MSKSSYYTNDQETAITTRIVENFIIVWLDLQQNELDENLINQFRQTINLIYFFSDTEQCIDYISRIQDEQIFMVIANSFDRQYMPAFEQMPQLNSIYFLSIKKIDYKEYKKVKGNFNRVENIFKELKLDLYLCQRNLTPISMVNSNSINNFNELDESFLCSQLIKEISLDMKWDENAKKQYLEFCRVQYAGNEQQLKIIDQFEKEYTSLSPIWWYTRDCFTYSMLNKALRKQDTELIIRMGFFIRDLNEQIEQIYAKMGKPSSLTVYRGQGMAPVEFEKLLNNKSGLISFNNFFSASTDRQVSLSLAKQSSNNLYPTSVLFQMNINPLIATSPFAYLDKISYYSNNKKGKSTEALEHYENALEIIRKNLPPYHPLIGATHNNIALVYFSLKDYSTALKHFKQTLEIEQKKLAYDHPTLIMTHTNIAGVLEGLQQYKEAAEHAERAASILCDKFGNDNPQVTILHEYLDHLRQKQ</sequence>
<evidence type="ECO:0000256" key="3">
    <source>
        <dbReference type="PROSITE-ProRule" id="PRU00339"/>
    </source>
</evidence>
<dbReference type="SUPFAM" id="SSF56399">
    <property type="entry name" value="ADP-ribosylation"/>
    <property type="match status" value="1"/>
</dbReference>
<name>A0A8S2PHT0_9BILA</name>
<protein>
    <recommendedName>
        <fullName evidence="6">Tetratricopeptide repeat protein</fullName>
    </recommendedName>
</protein>
<dbReference type="PANTHER" id="PTHR45641:SF19">
    <property type="entry name" value="NEPHROCYSTIN-3"/>
    <property type="match status" value="1"/>
</dbReference>